<dbReference type="Pfam" id="PF19802">
    <property type="entry name" value="DUF6285"/>
    <property type="match status" value="1"/>
</dbReference>
<comment type="caution">
    <text evidence="2">The sequence shown here is derived from an EMBL/GenBank/DDBJ whole genome shotgun (WGS) entry which is preliminary data.</text>
</comment>
<evidence type="ECO:0000259" key="1">
    <source>
        <dbReference type="Pfam" id="PF19802"/>
    </source>
</evidence>
<evidence type="ECO:0000313" key="2">
    <source>
        <dbReference type="EMBL" id="GCL63329.1"/>
    </source>
</evidence>
<sequence length="135" mass="14361">MPVLDHPRGPALLDAVATLLREVLQPQLQGNAAFQARVAANAVDLAAREMRLGPAADAAAADRLQALLQHRGPPDALATDLALAIRSGAIDDQDPALRAHLWASTLDKLAIDQPSYAPYRRAVQLRADPAQPTPE</sequence>
<evidence type="ECO:0000313" key="3">
    <source>
        <dbReference type="Proteomes" id="UP000301751"/>
    </source>
</evidence>
<reference evidence="3" key="1">
    <citation type="submission" date="2019-03" db="EMBL/GenBank/DDBJ databases">
        <title>Aquabacterium pictum sp.nov., the first bacteriochlorophyll a-containing freshwater bacterium in the genus Aquabacterium of the class Betaproteobacteria.</title>
        <authorList>
            <person name="Hirose S."/>
            <person name="Tank M."/>
            <person name="Hara E."/>
            <person name="Tamaki H."/>
            <person name="Takaichi S."/>
            <person name="Haruta S."/>
            <person name="Hanada S."/>
        </authorList>
    </citation>
    <scope>NUCLEOTIDE SEQUENCE [LARGE SCALE GENOMIC DNA]</scope>
    <source>
        <strain evidence="3">W35</strain>
    </source>
</reference>
<dbReference type="EMBL" id="BJCL01000005">
    <property type="protein sequence ID" value="GCL63329.1"/>
    <property type="molecule type" value="Genomic_DNA"/>
</dbReference>
<dbReference type="Proteomes" id="UP000301751">
    <property type="component" value="Unassembled WGS sequence"/>
</dbReference>
<gene>
    <name evidence="2" type="ORF">AQPW35_24100</name>
</gene>
<protein>
    <recommendedName>
        <fullName evidence="1">DUF6285 domain-containing protein</fullName>
    </recommendedName>
</protein>
<feature type="domain" description="DUF6285" evidence="1">
    <location>
        <begin position="26"/>
        <end position="116"/>
    </location>
</feature>
<proteinExistence type="predicted"/>
<dbReference type="AlphaFoldDB" id="A0A480ANW1"/>
<keyword evidence="3" id="KW-1185">Reference proteome</keyword>
<name>A0A480ANW1_9BURK</name>
<dbReference type="RefSeq" id="WP_162520780.1">
    <property type="nucleotide sequence ID" value="NZ_BJCL01000005.1"/>
</dbReference>
<dbReference type="InterPro" id="IPR046252">
    <property type="entry name" value="DUF6285"/>
</dbReference>
<organism evidence="2 3">
    <name type="scientific">Pseudaquabacterium pictum</name>
    <dbReference type="NCBI Taxonomy" id="2315236"/>
    <lineage>
        <taxon>Bacteria</taxon>
        <taxon>Pseudomonadati</taxon>
        <taxon>Pseudomonadota</taxon>
        <taxon>Betaproteobacteria</taxon>
        <taxon>Burkholderiales</taxon>
        <taxon>Sphaerotilaceae</taxon>
        <taxon>Pseudaquabacterium</taxon>
    </lineage>
</organism>
<accession>A0A480ANW1</accession>